<dbReference type="AlphaFoldDB" id="A0A0G0KMA7"/>
<dbReference type="Proteomes" id="UP000034231">
    <property type="component" value="Unassembled WGS sequence"/>
</dbReference>
<keyword evidence="3" id="KW-1003">Cell membrane</keyword>
<evidence type="ECO:0000259" key="9">
    <source>
        <dbReference type="Pfam" id="PF06750"/>
    </source>
</evidence>
<evidence type="ECO:0000256" key="4">
    <source>
        <dbReference type="ARBA" id="ARBA00022692"/>
    </source>
</evidence>
<feature type="domain" description="Prepilin peptidase A24 N-terminal" evidence="9">
    <location>
        <begin position="4"/>
        <end position="72"/>
    </location>
</feature>
<protein>
    <submittedName>
        <fullName evidence="10">Type 4 prepilin-like protein leader peptide-processing enzyme</fullName>
    </submittedName>
</protein>
<feature type="transmembrane region" description="Helical" evidence="7">
    <location>
        <begin position="158"/>
        <end position="191"/>
    </location>
</feature>
<dbReference type="EMBL" id="LBTX01000006">
    <property type="protein sequence ID" value="KKQ50329.1"/>
    <property type="molecule type" value="Genomic_DNA"/>
</dbReference>
<dbReference type="Gene3D" id="1.20.120.1220">
    <property type="match status" value="1"/>
</dbReference>
<comment type="similarity">
    <text evidence="2">Belongs to the peptidase A24 family.</text>
</comment>
<keyword evidence="6 7" id="KW-0472">Membrane</keyword>
<sequence>MALWRVGNNKSLLKEKRSYCDFCKKKLKWYDNVPVLSFLIYKGKSRCCGKKLSPSYPIVEILTGIIFVLNFYYSTTYLLLFLTFIILGLLVFEAAFDFKYMTLPDLTAFLLIGLALLRWLVLGTPKSFLVSALISGLFILLLHKIKIRGHEAMGDGDILLAVFMGLFLGFPNIVVAFYIAFVMGAIVGGFLILKKIVGRLTPIPFGPFLILGTVVAFWWGEKIIRILEIRF</sequence>
<evidence type="ECO:0000313" key="11">
    <source>
        <dbReference type="Proteomes" id="UP000034231"/>
    </source>
</evidence>
<name>A0A0G0KMA7_9BACT</name>
<keyword evidence="5 7" id="KW-1133">Transmembrane helix</keyword>
<evidence type="ECO:0000256" key="1">
    <source>
        <dbReference type="ARBA" id="ARBA00004651"/>
    </source>
</evidence>
<dbReference type="GO" id="GO:0004190">
    <property type="term" value="F:aspartic-type endopeptidase activity"/>
    <property type="evidence" value="ECO:0007669"/>
    <property type="project" value="InterPro"/>
</dbReference>
<evidence type="ECO:0000256" key="7">
    <source>
        <dbReference type="SAM" id="Phobius"/>
    </source>
</evidence>
<dbReference type="InterPro" id="IPR050882">
    <property type="entry name" value="Prepilin_peptidase/N-MTase"/>
</dbReference>
<comment type="subcellular location">
    <subcellularLocation>
        <location evidence="1">Cell membrane</location>
        <topology evidence="1">Multi-pass membrane protein</topology>
    </subcellularLocation>
</comment>
<dbReference type="Pfam" id="PF01478">
    <property type="entry name" value="Peptidase_A24"/>
    <property type="match status" value="1"/>
</dbReference>
<dbReference type="InterPro" id="IPR010627">
    <property type="entry name" value="Prepilin_pept_A24_N"/>
</dbReference>
<evidence type="ECO:0000256" key="3">
    <source>
        <dbReference type="ARBA" id="ARBA00022475"/>
    </source>
</evidence>
<gene>
    <name evidence="10" type="ORF">US68_C0006G0009</name>
</gene>
<dbReference type="GO" id="GO:0006465">
    <property type="term" value="P:signal peptide processing"/>
    <property type="evidence" value="ECO:0007669"/>
    <property type="project" value="TreeGrafter"/>
</dbReference>
<feature type="transmembrane region" description="Helical" evidence="7">
    <location>
        <begin position="203"/>
        <end position="220"/>
    </location>
</feature>
<organism evidence="10 11">
    <name type="scientific">Candidatus Shapirobacteria bacterium GW2011_GWE1_38_10</name>
    <dbReference type="NCBI Taxonomy" id="1618488"/>
    <lineage>
        <taxon>Bacteria</taxon>
        <taxon>Candidatus Shapironibacteriota</taxon>
    </lineage>
</organism>
<dbReference type="GO" id="GO:0005886">
    <property type="term" value="C:plasma membrane"/>
    <property type="evidence" value="ECO:0007669"/>
    <property type="project" value="UniProtKB-SubCell"/>
</dbReference>
<evidence type="ECO:0000313" key="10">
    <source>
        <dbReference type="EMBL" id="KKQ50329.1"/>
    </source>
</evidence>
<dbReference type="PANTHER" id="PTHR30487:SF0">
    <property type="entry name" value="PREPILIN LEADER PEPTIDASE_N-METHYLTRANSFERASE-RELATED"/>
    <property type="match status" value="1"/>
</dbReference>
<feature type="transmembrane region" description="Helical" evidence="7">
    <location>
        <begin position="127"/>
        <end position="146"/>
    </location>
</feature>
<evidence type="ECO:0000256" key="5">
    <source>
        <dbReference type="ARBA" id="ARBA00022989"/>
    </source>
</evidence>
<dbReference type="Pfam" id="PF06750">
    <property type="entry name" value="A24_N_bact"/>
    <property type="match status" value="1"/>
</dbReference>
<evidence type="ECO:0000256" key="2">
    <source>
        <dbReference type="ARBA" id="ARBA00005801"/>
    </source>
</evidence>
<feature type="transmembrane region" description="Helical" evidence="7">
    <location>
        <begin position="103"/>
        <end position="121"/>
    </location>
</feature>
<feature type="transmembrane region" description="Helical" evidence="7">
    <location>
        <begin position="78"/>
        <end position="96"/>
    </location>
</feature>
<evidence type="ECO:0000259" key="8">
    <source>
        <dbReference type="Pfam" id="PF01478"/>
    </source>
</evidence>
<evidence type="ECO:0000256" key="6">
    <source>
        <dbReference type="ARBA" id="ARBA00023136"/>
    </source>
</evidence>
<proteinExistence type="inferred from homology"/>
<dbReference type="InterPro" id="IPR000045">
    <property type="entry name" value="Prepilin_IV_endopep_pep"/>
</dbReference>
<feature type="domain" description="Prepilin type IV endopeptidase peptidase" evidence="8">
    <location>
        <begin position="85"/>
        <end position="188"/>
    </location>
</feature>
<accession>A0A0G0KMA7</accession>
<comment type="caution">
    <text evidence="10">The sequence shown here is derived from an EMBL/GenBank/DDBJ whole genome shotgun (WGS) entry which is preliminary data.</text>
</comment>
<keyword evidence="4 7" id="KW-0812">Transmembrane</keyword>
<reference evidence="10 11" key="1">
    <citation type="journal article" date="2015" name="Nature">
        <title>rRNA introns, odd ribosomes, and small enigmatic genomes across a large radiation of phyla.</title>
        <authorList>
            <person name="Brown C.T."/>
            <person name="Hug L.A."/>
            <person name="Thomas B.C."/>
            <person name="Sharon I."/>
            <person name="Castelle C.J."/>
            <person name="Singh A."/>
            <person name="Wilkins M.J."/>
            <person name="Williams K.H."/>
            <person name="Banfield J.F."/>
        </authorList>
    </citation>
    <scope>NUCLEOTIDE SEQUENCE [LARGE SCALE GENOMIC DNA]</scope>
</reference>
<dbReference type="PANTHER" id="PTHR30487">
    <property type="entry name" value="TYPE 4 PREPILIN-LIKE PROTEINS LEADER PEPTIDE-PROCESSING ENZYME"/>
    <property type="match status" value="1"/>
</dbReference>